<evidence type="ECO:0000313" key="1">
    <source>
        <dbReference type="EMBL" id="MCM1991625.1"/>
    </source>
</evidence>
<gene>
    <name evidence="1" type="ORF">KDK92_17960</name>
</gene>
<accession>A0A9J6P683</accession>
<keyword evidence="1" id="KW-0489">Methyltransferase</keyword>
<dbReference type="Gene3D" id="3.40.50.150">
    <property type="entry name" value="Vaccinia Virus protein VP39"/>
    <property type="match status" value="1"/>
</dbReference>
<protein>
    <submittedName>
        <fullName evidence="1">Class I SAM-dependent methyltransferase</fullName>
        <ecNumber evidence="1">2.1.1.-</ecNumber>
    </submittedName>
</protein>
<dbReference type="EC" id="2.1.1.-" evidence="1"/>
<comment type="caution">
    <text evidence="1">The sequence shown here is derived from an EMBL/GenBank/DDBJ whole genome shotgun (WGS) entry which is preliminary data.</text>
</comment>
<dbReference type="AlphaFoldDB" id="A0A9J6P683"/>
<keyword evidence="2" id="KW-1185">Reference proteome</keyword>
<dbReference type="InterPro" id="IPR029063">
    <property type="entry name" value="SAM-dependent_MTases_sf"/>
</dbReference>
<dbReference type="RefSeq" id="WP_250860768.1">
    <property type="nucleotide sequence ID" value="NZ_JAGSOJ010000004.1"/>
</dbReference>
<dbReference type="GO" id="GO:0032259">
    <property type="term" value="P:methylation"/>
    <property type="evidence" value="ECO:0007669"/>
    <property type="project" value="UniProtKB-KW"/>
</dbReference>
<name>A0A9J6P683_9CLOT</name>
<keyword evidence="1" id="KW-0808">Transferase</keyword>
<dbReference type="Proteomes" id="UP001056429">
    <property type="component" value="Unassembled WGS sequence"/>
</dbReference>
<dbReference type="Pfam" id="PF01209">
    <property type="entry name" value="Ubie_methyltran"/>
    <property type="match status" value="1"/>
</dbReference>
<reference evidence="1" key="1">
    <citation type="journal article" date="2021" name="mSystems">
        <title>Bacteria and Archaea Synergistically Convert Glycine Betaine to Biogenic Methane in the Formosa Cold Seep of the South China Sea.</title>
        <authorList>
            <person name="Li L."/>
            <person name="Zhang W."/>
            <person name="Zhang S."/>
            <person name="Song L."/>
            <person name="Sun Q."/>
            <person name="Zhang H."/>
            <person name="Xiang H."/>
            <person name="Dong X."/>
        </authorList>
    </citation>
    <scope>NUCLEOTIDE SEQUENCE</scope>
    <source>
        <strain evidence="1">ZWT</strain>
    </source>
</reference>
<organism evidence="1 2">
    <name type="scientific">Oceanirhabdus seepicola</name>
    <dbReference type="NCBI Taxonomy" id="2828781"/>
    <lineage>
        <taxon>Bacteria</taxon>
        <taxon>Bacillati</taxon>
        <taxon>Bacillota</taxon>
        <taxon>Clostridia</taxon>
        <taxon>Eubacteriales</taxon>
        <taxon>Clostridiaceae</taxon>
        <taxon>Oceanirhabdus</taxon>
    </lineage>
</organism>
<dbReference type="SUPFAM" id="SSF53335">
    <property type="entry name" value="S-adenosyl-L-methionine-dependent methyltransferases"/>
    <property type="match status" value="1"/>
</dbReference>
<proteinExistence type="predicted"/>
<dbReference type="PANTHER" id="PTHR43591">
    <property type="entry name" value="METHYLTRANSFERASE"/>
    <property type="match status" value="1"/>
</dbReference>
<evidence type="ECO:0000313" key="2">
    <source>
        <dbReference type="Proteomes" id="UP001056429"/>
    </source>
</evidence>
<dbReference type="GO" id="GO:0008168">
    <property type="term" value="F:methyltransferase activity"/>
    <property type="evidence" value="ECO:0007669"/>
    <property type="project" value="UniProtKB-KW"/>
</dbReference>
<dbReference type="EMBL" id="JAGSOJ010000004">
    <property type="protein sequence ID" value="MCM1991625.1"/>
    <property type="molecule type" value="Genomic_DNA"/>
</dbReference>
<reference evidence="1" key="2">
    <citation type="submission" date="2021-04" db="EMBL/GenBank/DDBJ databases">
        <authorList>
            <person name="Dong X."/>
        </authorList>
    </citation>
    <scope>NUCLEOTIDE SEQUENCE</scope>
    <source>
        <strain evidence="1">ZWT</strain>
    </source>
</reference>
<dbReference type="PANTHER" id="PTHR43591:SF24">
    <property type="entry name" value="2-METHOXY-6-POLYPRENYL-1,4-BENZOQUINOL METHYLASE, MITOCHONDRIAL"/>
    <property type="match status" value="1"/>
</dbReference>
<sequence length="279" mass="31545">MSLETVNRNKRLEGVCNRMAATYGTIGPKYFSYFGEKLVEYAKVNEGATLLDVACGKGASLFPAIHSVGEKGQVIGIDFSQEMVKETQSLICEQDLCNANLIQMDAEKLDFLDNSFDNVLCGLSTAFFSNSLGAVDEMYRVLKDGGKIGLSTWKKREKKGVLDKVYAKCFPQGNHKNLSNIHGRPDFGSVDGIEKILKNAGFKNIEIFVEEKTFYYKDEEEWWQEQWTNAARGLFEHVERKGPDALNKFKDEAFNAIMEYKDEHGIRLDVKVLFSFGHK</sequence>
<dbReference type="CDD" id="cd02440">
    <property type="entry name" value="AdoMet_MTases"/>
    <property type="match status" value="1"/>
</dbReference>